<dbReference type="Proteomes" id="UP000800200">
    <property type="component" value="Unassembled WGS sequence"/>
</dbReference>
<reference evidence="1" key="1">
    <citation type="journal article" date="2020" name="Stud. Mycol.">
        <title>101 Dothideomycetes genomes: a test case for predicting lifestyles and emergence of pathogens.</title>
        <authorList>
            <person name="Haridas S."/>
            <person name="Albert R."/>
            <person name="Binder M."/>
            <person name="Bloem J."/>
            <person name="Labutti K."/>
            <person name="Salamov A."/>
            <person name="Andreopoulos B."/>
            <person name="Baker S."/>
            <person name="Barry K."/>
            <person name="Bills G."/>
            <person name="Bluhm B."/>
            <person name="Cannon C."/>
            <person name="Castanera R."/>
            <person name="Culley D."/>
            <person name="Daum C."/>
            <person name="Ezra D."/>
            <person name="Gonzalez J."/>
            <person name="Henrissat B."/>
            <person name="Kuo A."/>
            <person name="Liang C."/>
            <person name="Lipzen A."/>
            <person name="Lutzoni F."/>
            <person name="Magnuson J."/>
            <person name="Mondo S."/>
            <person name="Nolan M."/>
            <person name="Ohm R."/>
            <person name="Pangilinan J."/>
            <person name="Park H.-J."/>
            <person name="Ramirez L."/>
            <person name="Alfaro M."/>
            <person name="Sun H."/>
            <person name="Tritt A."/>
            <person name="Yoshinaga Y."/>
            <person name="Zwiers L.-H."/>
            <person name="Turgeon B."/>
            <person name="Goodwin S."/>
            <person name="Spatafora J."/>
            <person name="Crous P."/>
            <person name="Grigoriev I."/>
        </authorList>
    </citation>
    <scope>NUCLEOTIDE SEQUENCE</scope>
    <source>
        <strain evidence="1">CBS 207.26</strain>
    </source>
</reference>
<evidence type="ECO:0000313" key="1">
    <source>
        <dbReference type="EMBL" id="KAF2175647.1"/>
    </source>
</evidence>
<evidence type="ECO:0000313" key="2">
    <source>
        <dbReference type="Proteomes" id="UP000800200"/>
    </source>
</evidence>
<dbReference type="EMBL" id="ML994727">
    <property type="protein sequence ID" value="KAF2175647.1"/>
    <property type="molecule type" value="Genomic_DNA"/>
</dbReference>
<accession>A0A6A6D8B4</accession>
<protein>
    <submittedName>
        <fullName evidence="1">Uncharacterized protein</fullName>
    </submittedName>
</protein>
<proteinExistence type="predicted"/>
<name>A0A6A6D8B4_9PEZI</name>
<keyword evidence="2" id="KW-1185">Reference proteome</keyword>
<dbReference type="OrthoDB" id="5068804at2759"/>
<organism evidence="1 2">
    <name type="scientific">Zopfia rhizophila CBS 207.26</name>
    <dbReference type="NCBI Taxonomy" id="1314779"/>
    <lineage>
        <taxon>Eukaryota</taxon>
        <taxon>Fungi</taxon>
        <taxon>Dikarya</taxon>
        <taxon>Ascomycota</taxon>
        <taxon>Pezizomycotina</taxon>
        <taxon>Dothideomycetes</taxon>
        <taxon>Dothideomycetes incertae sedis</taxon>
        <taxon>Zopfiaceae</taxon>
        <taxon>Zopfia</taxon>
    </lineage>
</organism>
<dbReference type="AlphaFoldDB" id="A0A6A6D8B4"/>
<sequence length="190" mass="21498">MRVRGIIELFFKWSGLGLLKAFGLSPSLVFSFLNNTTNELNEDTEGVNKGKDKVKVLVVQLLSSDFRMVFYKRSHLHPLRAKLVRIGLLDVPQESLERDEIKPFEVKTKEGGLAIIDGRLGFRMLEGVTIMAGFAVEEELKYWSKMRLPKTMGLQRKIKDMESERIGINVEFISLGLKGGNDIPSTTQPK</sequence>
<gene>
    <name evidence="1" type="ORF">K469DRAFT_55505</name>
</gene>